<proteinExistence type="predicted"/>
<organism evidence="1 2">
    <name type="scientific">Streptomyces muensis</name>
    <dbReference type="NCBI Taxonomy" id="1077944"/>
    <lineage>
        <taxon>Bacteria</taxon>
        <taxon>Bacillati</taxon>
        <taxon>Actinomycetota</taxon>
        <taxon>Actinomycetes</taxon>
        <taxon>Kitasatosporales</taxon>
        <taxon>Streptomycetaceae</taxon>
        <taxon>Streptomyces</taxon>
    </lineage>
</organism>
<protein>
    <submittedName>
        <fullName evidence="1">LmbU family transcriptional regulator</fullName>
    </submittedName>
</protein>
<dbReference type="NCBIfam" id="NF038070">
    <property type="entry name" value="LmbU_fam_TF"/>
    <property type="match status" value="1"/>
</dbReference>
<dbReference type="InterPro" id="IPR049735">
    <property type="entry name" value="NovE/LmbU-like"/>
</dbReference>
<sequence>MRKTVSLAGQTARHRAAGAARQLRGSGVQLHKSGLLFTAKQSFSTWEELGTELFSLADSSTWWIADWLVYGESLFHDRYEEAIKRTSLSYQTLRNYSWVARAFPLSRRHQGLSFSHHLEVVALEEPEQDYWLRKAKELGWSRNKLRREVRSSLLMRQSELTQSGAECNEESSGVARTAAGSTSTLLLRDTTSTAEARSLILQFSADELAGMGRAARRDSESVEAWVAKIVRRAIDGS</sequence>
<gene>
    <name evidence="1" type="ORF">L0P92_09545</name>
</gene>
<reference evidence="1" key="1">
    <citation type="submission" date="2022-01" db="EMBL/GenBank/DDBJ databases">
        <title>Draft Genome Sequences of Seven Type Strains of the Genus Streptomyces.</title>
        <authorList>
            <person name="Aziz S."/>
            <person name="Coretto E."/>
            <person name="Chronakova A."/>
            <person name="Sproer C."/>
            <person name="Huber K."/>
            <person name="Nouioui I."/>
            <person name="Gross H."/>
        </authorList>
    </citation>
    <scope>NUCLEOTIDE SEQUENCE</scope>
    <source>
        <strain evidence="1">DSM 103493</strain>
    </source>
</reference>
<keyword evidence="2" id="KW-1185">Reference proteome</keyword>
<dbReference type="AlphaFoldDB" id="A0A9X1PWI6"/>
<dbReference type="Proteomes" id="UP001139384">
    <property type="component" value="Unassembled WGS sequence"/>
</dbReference>
<dbReference type="EMBL" id="JAKEIP010000024">
    <property type="protein sequence ID" value="MCF1593810.1"/>
    <property type="molecule type" value="Genomic_DNA"/>
</dbReference>
<evidence type="ECO:0000313" key="2">
    <source>
        <dbReference type="Proteomes" id="UP001139384"/>
    </source>
</evidence>
<accession>A0A9X1PWI6</accession>
<evidence type="ECO:0000313" key="1">
    <source>
        <dbReference type="EMBL" id="MCF1593810.1"/>
    </source>
</evidence>
<dbReference type="RefSeq" id="WP_234762093.1">
    <property type="nucleotide sequence ID" value="NZ_JAKEIP010000024.1"/>
</dbReference>
<comment type="caution">
    <text evidence="1">The sequence shown here is derived from an EMBL/GenBank/DDBJ whole genome shotgun (WGS) entry which is preliminary data.</text>
</comment>
<name>A0A9X1PWI6_STRM4</name>